<proteinExistence type="predicted"/>
<dbReference type="PROSITE" id="PS00869">
    <property type="entry name" value="RENAL_DIPEPTIDASE_1"/>
    <property type="match status" value="1"/>
</dbReference>
<dbReference type="InterPro" id="IPR032466">
    <property type="entry name" value="Metal_Hydrolase"/>
</dbReference>
<dbReference type="InterPro" id="IPR008257">
    <property type="entry name" value="Pept_M19"/>
</dbReference>
<dbReference type="CDD" id="cd01301">
    <property type="entry name" value="rDP_like"/>
    <property type="match status" value="1"/>
</dbReference>
<dbReference type="InterPro" id="IPR000180">
    <property type="entry name" value="Dipep_AS"/>
</dbReference>
<organism evidence="1 2">
    <name type="scientific">Serratia rubidaea</name>
    <name type="common">Serratia marinorubra</name>
    <dbReference type="NCBI Taxonomy" id="61652"/>
    <lineage>
        <taxon>Bacteria</taxon>
        <taxon>Pseudomonadati</taxon>
        <taxon>Pseudomonadota</taxon>
        <taxon>Gammaproteobacteria</taxon>
        <taxon>Enterobacterales</taxon>
        <taxon>Yersiniaceae</taxon>
        <taxon>Serratia</taxon>
    </lineage>
</organism>
<dbReference type="Proteomes" id="UP000271603">
    <property type="component" value="Chromosome"/>
</dbReference>
<evidence type="ECO:0000313" key="2">
    <source>
        <dbReference type="Proteomes" id="UP000271603"/>
    </source>
</evidence>
<dbReference type="PROSITE" id="PS51365">
    <property type="entry name" value="RENAL_DIPEPTIDASE_2"/>
    <property type="match status" value="1"/>
</dbReference>
<dbReference type="AlphaFoldDB" id="A0A447QUI8"/>
<sequence length="350" mass="38033">MMTPLPPRAVFDGHNDLLLKLWLEHPDDPAGAFYQQVPGGHLDYPRMRRGGFAGGLFAVFIPPVAYVAQQRGQSEAQVQSYFDPLTIVEQQIAIMYQLEQAAPERLRICRTADDIRQCRASGQIAAVLHIEGAGALDAELSQLEHFYRLGVRSIGPFWNVPNAFGEGIRGAFPGSPDSGPGLTAAGKALIAACNRRRIMIDVSHMNEKAFWDTAALSDAPLVATHSNAHALCPQPRNLTDAQLDAIARSGGMVGVNFGTAFLRADGQRDSANTDLTEIVKHIEFLIAKLGEDHVGFGSDFDGVNVPQPLADVSGLPALMDALAQAGFDQPLLDKLCWDNWLKTLTVNWRT</sequence>
<dbReference type="SUPFAM" id="SSF51556">
    <property type="entry name" value="Metallo-dependent hydrolases"/>
    <property type="match status" value="1"/>
</dbReference>
<evidence type="ECO:0000313" key="1">
    <source>
        <dbReference type="EMBL" id="VEA73724.1"/>
    </source>
</evidence>
<name>A0A447QUI8_SERRU</name>
<accession>A0A447QUI8</accession>
<dbReference type="GO" id="GO:0006508">
    <property type="term" value="P:proteolysis"/>
    <property type="evidence" value="ECO:0007669"/>
    <property type="project" value="InterPro"/>
</dbReference>
<dbReference type="PANTHER" id="PTHR10443">
    <property type="entry name" value="MICROSOMAL DIPEPTIDASE"/>
    <property type="match status" value="1"/>
</dbReference>
<dbReference type="EMBL" id="LR134155">
    <property type="protein sequence ID" value="VEA73724.1"/>
    <property type="molecule type" value="Genomic_DNA"/>
</dbReference>
<dbReference type="GO" id="GO:0070573">
    <property type="term" value="F:metallodipeptidase activity"/>
    <property type="evidence" value="ECO:0007669"/>
    <property type="project" value="InterPro"/>
</dbReference>
<gene>
    <name evidence="1" type="ORF">NCTC9419_05359</name>
</gene>
<dbReference type="Pfam" id="PF01244">
    <property type="entry name" value="Peptidase_M19"/>
    <property type="match status" value="1"/>
</dbReference>
<dbReference type="Gene3D" id="3.20.20.140">
    <property type="entry name" value="Metal-dependent hydrolases"/>
    <property type="match status" value="1"/>
</dbReference>
<reference evidence="1 2" key="1">
    <citation type="submission" date="2018-12" db="EMBL/GenBank/DDBJ databases">
        <authorList>
            <consortium name="Pathogen Informatics"/>
        </authorList>
    </citation>
    <scope>NUCLEOTIDE SEQUENCE [LARGE SCALE GENOMIC DNA]</scope>
    <source>
        <strain evidence="1 2">NCTC9419</strain>
    </source>
</reference>
<protein>
    <submittedName>
        <fullName evidence="1">Membrane dipeptidase (Peptidase family M19)</fullName>
    </submittedName>
</protein>
<dbReference type="STRING" id="61652.AXX16_2871"/>
<dbReference type="PANTHER" id="PTHR10443:SF12">
    <property type="entry name" value="DIPEPTIDASE"/>
    <property type="match status" value="1"/>
</dbReference>